<comment type="caution">
    <text evidence="6">The sequence shown here is derived from an EMBL/GenBank/DDBJ whole genome shotgun (WGS) entry which is preliminary data.</text>
</comment>
<dbReference type="OrthoDB" id="434619at2759"/>
<dbReference type="Pfam" id="PF16200">
    <property type="entry name" value="Band_7_C"/>
    <property type="match status" value="1"/>
</dbReference>
<dbReference type="GO" id="GO:0016020">
    <property type="term" value="C:membrane"/>
    <property type="evidence" value="ECO:0007669"/>
    <property type="project" value="InterPro"/>
</dbReference>
<dbReference type="InterPro" id="IPR036013">
    <property type="entry name" value="Band_7/SPFH_dom_sf"/>
</dbReference>
<feature type="region of interest" description="Disordered" evidence="4">
    <location>
        <begin position="364"/>
        <end position="391"/>
    </location>
</feature>
<dbReference type="InterPro" id="IPR032435">
    <property type="entry name" value="STML2-like_C"/>
</dbReference>
<comment type="similarity">
    <text evidence="2">Belongs to the band 7/mec-2 family.</text>
</comment>
<dbReference type="CDD" id="cd08829">
    <property type="entry name" value="SPFH_paraslipin"/>
    <property type="match status" value="1"/>
</dbReference>
<dbReference type="AlphaFoldDB" id="A0A9W8DXH2"/>
<evidence type="ECO:0000256" key="3">
    <source>
        <dbReference type="ARBA" id="ARBA00023128"/>
    </source>
</evidence>
<organism evidence="6 7">
    <name type="scientific">Tieghemiomyces parasiticus</name>
    <dbReference type="NCBI Taxonomy" id="78921"/>
    <lineage>
        <taxon>Eukaryota</taxon>
        <taxon>Fungi</taxon>
        <taxon>Fungi incertae sedis</taxon>
        <taxon>Zoopagomycota</taxon>
        <taxon>Kickxellomycotina</taxon>
        <taxon>Dimargaritomycetes</taxon>
        <taxon>Dimargaritales</taxon>
        <taxon>Dimargaritaceae</taxon>
        <taxon>Tieghemiomyces</taxon>
    </lineage>
</organism>
<comment type="subcellular location">
    <subcellularLocation>
        <location evidence="1">Mitochondrion</location>
    </subcellularLocation>
</comment>
<gene>
    <name evidence="6" type="primary">SLP2</name>
    <name evidence="6" type="ORF">IWQ60_006573</name>
</gene>
<dbReference type="GO" id="GO:0007005">
    <property type="term" value="P:mitochondrion organization"/>
    <property type="evidence" value="ECO:0007669"/>
    <property type="project" value="TreeGrafter"/>
</dbReference>
<evidence type="ECO:0000256" key="2">
    <source>
        <dbReference type="ARBA" id="ARBA00008164"/>
    </source>
</evidence>
<dbReference type="InterPro" id="IPR001972">
    <property type="entry name" value="Stomatin_HflK_fam"/>
</dbReference>
<evidence type="ECO:0000313" key="6">
    <source>
        <dbReference type="EMBL" id="KAJ1922382.1"/>
    </source>
</evidence>
<dbReference type="SUPFAM" id="SSF117892">
    <property type="entry name" value="Band 7/SPFH domain"/>
    <property type="match status" value="1"/>
</dbReference>
<dbReference type="InterPro" id="IPR050710">
    <property type="entry name" value="Band7/mec-2_domain"/>
</dbReference>
<accession>A0A9W8DXH2</accession>
<feature type="compositionally biased region" description="Polar residues" evidence="4">
    <location>
        <begin position="381"/>
        <end position="391"/>
    </location>
</feature>
<dbReference type="SMART" id="SM00244">
    <property type="entry name" value="PHB"/>
    <property type="match status" value="1"/>
</dbReference>
<sequence>MALAQYARLGVISRSAPGLVLARPLLAAVPRSTTTSVLRSLASSARAGRFASSRREPGMVPVGRRTRELPVNTIIKFVPQQEAWVVERMGKFDRILEPGLAFLVPVLDQVKYVQSLKEVAIEIPTQSAITQDNVTLELDGVLYYRVVDPYKASYGVENAEFSVAQLAQTTMRAEIGQMTLDRTLAERNQLNINIVESINTAAHDWGIRCLRYEIRDIHPPENVVQAMHSQVSAERSKRAQILESEGARQAAINVAEGHKQATILASEAVKTERINEALGAAEAILAHARATAQGIEKVAASISDSPNGHDAVSLTVAEKYVDAFGNLAKQGTTVIVPTDVNNVGSMVAQALAVYKNIGQARETPTALPKDSRKQAILDTLVPQQDTPPARK</sequence>
<evidence type="ECO:0000259" key="5">
    <source>
        <dbReference type="SMART" id="SM00244"/>
    </source>
</evidence>
<dbReference type="EMBL" id="JANBPT010000398">
    <property type="protein sequence ID" value="KAJ1922382.1"/>
    <property type="molecule type" value="Genomic_DNA"/>
</dbReference>
<dbReference type="PANTHER" id="PTHR43327">
    <property type="entry name" value="STOMATIN-LIKE PROTEIN 2, MITOCHONDRIAL"/>
    <property type="match status" value="1"/>
</dbReference>
<evidence type="ECO:0000313" key="7">
    <source>
        <dbReference type="Proteomes" id="UP001150569"/>
    </source>
</evidence>
<evidence type="ECO:0000256" key="1">
    <source>
        <dbReference type="ARBA" id="ARBA00004173"/>
    </source>
</evidence>
<dbReference type="PANTHER" id="PTHR43327:SF10">
    <property type="entry name" value="STOMATIN-LIKE PROTEIN 2, MITOCHONDRIAL"/>
    <property type="match status" value="1"/>
</dbReference>
<feature type="domain" description="Band 7" evidence="5">
    <location>
        <begin position="73"/>
        <end position="231"/>
    </location>
</feature>
<protein>
    <submittedName>
        <fullName evidence="6">Stomatin</fullName>
    </submittedName>
</protein>
<dbReference type="GO" id="GO:0005739">
    <property type="term" value="C:mitochondrion"/>
    <property type="evidence" value="ECO:0007669"/>
    <property type="project" value="UniProtKB-SubCell"/>
</dbReference>
<proteinExistence type="inferred from homology"/>
<dbReference type="Pfam" id="PF01145">
    <property type="entry name" value="Band_7"/>
    <property type="match status" value="1"/>
</dbReference>
<keyword evidence="7" id="KW-1185">Reference proteome</keyword>
<name>A0A9W8DXH2_9FUNG</name>
<dbReference type="Proteomes" id="UP001150569">
    <property type="component" value="Unassembled WGS sequence"/>
</dbReference>
<dbReference type="InterPro" id="IPR001107">
    <property type="entry name" value="Band_7"/>
</dbReference>
<dbReference type="PRINTS" id="PR00721">
    <property type="entry name" value="STOMATIN"/>
</dbReference>
<keyword evidence="3" id="KW-0496">Mitochondrion</keyword>
<reference evidence="6" key="1">
    <citation type="submission" date="2022-07" db="EMBL/GenBank/DDBJ databases">
        <title>Phylogenomic reconstructions and comparative analyses of Kickxellomycotina fungi.</title>
        <authorList>
            <person name="Reynolds N.K."/>
            <person name="Stajich J.E."/>
            <person name="Barry K."/>
            <person name="Grigoriev I.V."/>
            <person name="Crous P."/>
            <person name="Smith M.E."/>
        </authorList>
    </citation>
    <scope>NUCLEOTIDE SEQUENCE</scope>
    <source>
        <strain evidence="6">RSA 861</strain>
    </source>
</reference>
<dbReference type="FunFam" id="3.30.479.30:FF:000008">
    <property type="entry name" value="Stomatin-like protein 2, mitochondrial"/>
    <property type="match status" value="1"/>
</dbReference>
<evidence type="ECO:0000256" key="4">
    <source>
        <dbReference type="SAM" id="MobiDB-lite"/>
    </source>
</evidence>
<dbReference type="Gene3D" id="3.30.479.30">
    <property type="entry name" value="Band 7 domain"/>
    <property type="match status" value="1"/>
</dbReference>